<evidence type="ECO:0000256" key="5">
    <source>
        <dbReference type="ARBA" id="ARBA00023136"/>
    </source>
</evidence>
<keyword evidence="10" id="KW-1185">Reference proteome</keyword>
<feature type="transmembrane region" description="Helical" evidence="7">
    <location>
        <begin position="169"/>
        <end position="189"/>
    </location>
</feature>
<dbReference type="InterPro" id="IPR000620">
    <property type="entry name" value="EamA_dom"/>
</dbReference>
<proteinExistence type="predicted"/>
<evidence type="ECO:0000256" key="2">
    <source>
        <dbReference type="ARBA" id="ARBA00022475"/>
    </source>
</evidence>
<feature type="transmembrane region" description="Helical" evidence="7">
    <location>
        <begin position="144"/>
        <end position="162"/>
    </location>
</feature>
<keyword evidence="3 7" id="KW-0812">Transmembrane</keyword>
<dbReference type="InterPro" id="IPR037185">
    <property type="entry name" value="EmrE-like"/>
</dbReference>
<evidence type="ECO:0000256" key="6">
    <source>
        <dbReference type="SAM" id="MobiDB-lite"/>
    </source>
</evidence>
<keyword evidence="4 7" id="KW-1133">Transmembrane helix</keyword>
<feature type="transmembrane region" description="Helical" evidence="7">
    <location>
        <begin position="234"/>
        <end position="253"/>
    </location>
</feature>
<evidence type="ECO:0000256" key="7">
    <source>
        <dbReference type="SAM" id="Phobius"/>
    </source>
</evidence>
<feature type="transmembrane region" description="Helical" evidence="7">
    <location>
        <begin position="109"/>
        <end position="129"/>
    </location>
</feature>
<comment type="subcellular location">
    <subcellularLocation>
        <location evidence="1">Cell membrane</location>
        <topology evidence="1">Multi-pass membrane protein</topology>
    </subcellularLocation>
</comment>
<dbReference type="PANTHER" id="PTHR42920:SF11">
    <property type="entry name" value="INNER MEMBRANE PROTEIN YTFF"/>
    <property type="match status" value="1"/>
</dbReference>
<evidence type="ECO:0000256" key="1">
    <source>
        <dbReference type="ARBA" id="ARBA00004651"/>
    </source>
</evidence>
<evidence type="ECO:0000256" key="4">
    <source>
        <dbReference type="ARBA" id="ARBA00022989"/>
    </source>
</evidence>
<reference evidence="9 10" key="1">
    <citation type="submission" date="2018-05" db="EMBL/GenBank/DDBJ databases">
        <title>Complete Genome Sequence of Methylobacterium sp. 17Sr1-43.</title>
        <authorList>
            <person name="Srinivasan S."/>
        </authorList>
    </citation>
    <scope>NUCLEOTIDE SEQUENCE [LARGE SCALE GENOMIC DNA]</scope>
    <source>
        <strain evidence="9 10">17Sr1-43</strain>
    </source>
</reference>
<evidence type="ECO:0000259" key="8">
    <source>
        <dbReference type="Pfam" id="PF00892"/>
    </source>
</evidence>
<dbReference type="SUPFAM" id="SSF103481">
    <property type="entry name" value="Multidrug resistance efflux transporter EmrE"/>
    <property type="match status" value="2"/>
</dbReference>
<dbReference type="InterPro" id="IPR051258">
    <property type="entry name" value="Diverse_Substrate_Transporter"/>
</dbReference>
<keyword evidence="5 7" id="KW-0472">Membrane</keyword>
<dbReference type="AlphaFoldDB" id="A0A2U8VPC7"/>
<keyword evidence="2" id="KW-1003">Cell membrane</keyword>
<name>A0A2U8VPC7_9HYPH</name>
<dbReference type="PANTHER" id="PTHR42920">
    <property type="entry name" value="OS03G0707200 PROTEIN-RELATED"/>
    <property type="match status" value="1"/>
</dbReference>
<feature type="domain" description="EamA" evidence="8">
    <location>
        <begin position="1"/>
        <end position="123"/>
    </location>
</feature>
<evidence type="ECO:0000313" key="9">
    <source>
        <dbReference type="EMBL" id="AWN35463.1"/>
    </source>
</evidence>
<dbReference type="KEGG" id="meti:DK427_06740"/>
<feature type="region of interest" description="Disordered" evidence="6">
    <location>
        <begin position="285"/>
        <end position="306"/>
    </location>
</feature>
<dbReference type="RefSeq" id="WP_109950584.1">
    <property type="nucleotide sequence ID" value="NZ_CP029551.1"/>
</dbReference>
<dbReference type="Pfam" id="PF00892">
    <property type="entry name" value="EamA"/>
    <property type="match status" value="2"/>
</dbReference>
<dbReference type="EMBL" id="CP029551">
    <property type="protein sequence ID" value="AWN35463.1"/>
    <property type="molecule type" value="Genomic_DNA"/>
</dbReference>
<feature type="domain" description="EamA" evidence="8">
    <location>
        <begin position="141"/>
        <end position="274"/>
    </location>
</feature>
<evidence type="ECO:0000313" key="10">
    <source>
        <dbReference type="Proteomes" id="UP000246058"/>
    </source>
</evidence>
<sequence>MLVWAGNAVAARWAPGQVSPQALTTLRWFFPCVILAAIARRHVMADRETLRRHWGRILAMGAIGYTVYASLFYAAGAYTGAVNIALLQGAIPVLVLILNFLAYRQPVSWGQGLGVGITLVGTGVAASHGDLDILRTLAFNRGDVLMLVACLLYAGYTVALATRPKVSALAFFAALAGAAFVTSLPPLAAEWAAGRLLWPTAAGWAIVTYVALGPSLAAQLTFLTAVEMIGPNRAGLFVNLVPIFGAGLAVLILGEPFDGADALALALVLGGIACAERLRPRGAPPVLPPEEIVTPRPQSGAHGDRG</sequence>
<dbReference type="GO" id="GO:0005886">
    <property type="term" value="C:plasma membrane"/>
    <property type="evidence" value="ECO:0007669"/>
    <property type="project" value="UniProtKB-SubCell"/>
</dbReference>
<accession>A0A2U8VPC7</accession>
<organism evidence="9 10">
    <name type="scientific">Methylobacterium radiodurans</name>
    <dbReference type="NCBI Taxonomy" id="2202828"/>
    <lineage>
        <taxon>Bacteria</taxon>
        <taxon>Pseudomonadati</taxon>
        <taxon>Pseudomonadota</taxon>
        <taxon>Alphaproteobacteria</taxon>
        <taxon>Hyphomicrobiales</taxon>
        <taxon>Methylobacteriaceae</taxon>
        <taxon>Methylobacterium</taxon>
    </lineage>
</organism>
<feature type="transmembrane region" description="Helical" evidence="7">
    <location>
        <begin position="55"/>
        <end position="75"/>
    </location>
</feature>
<protein>
    <submittedName>
        <fullName evidence="9">EamA family transporter</fullName>
    </submittedName>
</protein>
<gene>
    <name evidence="9" type="ORF">DK427_06740</name>
</gene>
<feature type="transmembrane region" description="Helical" evidence="7">
    <location>
        <begin position="81"/>
        <end position="102"/>
    </location>
</feature>
<feature type="transmembrane region" description="Helical" evidence="7">
    <location>
        <begin position="201"/>
        <end position="222"/>
    </location>
</feature>
<evidence type="ECO:0000256" key="3">
    <source>
        <dbReference type="ARBA" id="ARBA00022692"/>
    </source>
</evidence>
<dbReference type="Proteomes" id="UP000246058">
    <property type="component" value="Chromosome"/>
</dbReference>
<dbReference type="OrthoDB" id="9806889at2"/>